<reference evidence="1 2" key="1">
    <citation type="submission" date="2012-06" db="EMBL/GenBank/DDBJ databases">
        <title>Finished chromosome of genome of Crinalium epipsammum PCC 9333.</title>
        <authorList>
            <consortium name="US DOE Joint Genome Institute"/>
            <person name="Gugger M."/>
            <person name="Coursin T."/>
            <person name="Rippka R."/>
            <person name="Tandeau De Marsac N."/>
            <person name="Huntemann M."/>
            <person name="Wei C.-L."/>
            <person name="Han J."/>
            <person name="Detter J.C."/>
            <person name="Han C."/>
            <person name="Tapia R."/>
            <person name="Davenport K."/>
            <person name="Daligault H."/>
            <person name="Erkkila T."/>
            <person name="Gu W."/>
            <person name="Munk A.C.C."/>
            <person name="Teshima H."/>
            <person name="Xu Y."/>
            <person name="Chain P."/>
            <person name="Chen A."/>
            <person name="Krypides N."/>
            <person name="Mavromatis K."/>
            <person name="Markowitz V."/>
            <person name="Szeto E."/>
            <person name="Ivanova N."/>
            <person name="Mikhailova N."/>
            <person name="Ovchinnikova G."/>
            <person name="Pagani I."/>
            <person name="Pati A."/>
            <person name="Goodwin L."/>
            <person name="Peters L."/>
            <person name="Pitluck S."/>
            <person name="Woyke T."/>
            <person name="Kerfeld C."/>
        </authorList>
    </citation>
    <scope>NUCLEOTIDE SEQUENCE [LARGE SCALE GENOMIC DNA]</scope>
    <source>
        <strain evidence="1 2">PCC 9333</strain>
    </source>
</reference>
<dbReference type="KEGG" id="cep:Cri9333_2368"/>
<dbReference type="HOGENOM" id="CLU_2971798_0_0_3"/>
<dbReference type="Proteomes" id="UP000010472">
    <property type="component" value="Chromosome"/>
</dbReference>
<accession>K9W1C3</accession>
<keyword evidence="2" id="KW-1185">Reference proteome</keyword>
<protein>
    <submittedName>
        <fullName evidence="1">Uncharacterized protein</fullName>
    </submittedName>
</protein>
<sequence length="58" mass="6900">MLFEPSQPFYDHKALMFGMSPIWNSQINIKTLLIDQGYIYGLLMQIRINYSIYILISR</sequence>
<gene>
    <name evidence="1" type="ORF">Cri9333_2368</name>
</gene>
<dbReference type="EMBL" id="CP003620">
    <property type="protein sequence ID" value="AFZ13235.1"/>
    <property type="molecule type" value="Genomic_DNA"/>
</dbReference>
<organism evidence="1 2">
    <name type="scientific">Crinalium epipsammum PCC 9333</name>
    <dbReference type="NCBI Taxonomy" id="1173022"/>
    <lineage>
        <taxon>Bacteria</taxon>
        <taxon>Bacillati</taxon>
        <taxon>Cyanobacteriota</taxon>
        <taxon>Cyanophyceae</taxon>
        <taxon>Gomontiellales</taxon>
        <taxon>Gomontiellaceae</taxon>
        <taxon>Crinalium</taxon>
    </lineage>
</organism>
<dbReference type="AlphaFoldDB" id="K9W1C3"/>
<evidence type="ECO:0000313" key="2">
    <source>
        <dbReference type="Proteomes" id="UP000010472"/>
    </source>
</evidence>
<evidence type="ECO:0000313" key="1">
    <source>
        <dbReference type="EMBL" id="AFZ13235.1"/>
    </source>
</evidence>
<proteinExistence type="predicted"/>
<name>K9W1C3_9CYAN</name>